<dbReference type="SUPFAM" id="SSF49742">
    <property type="entry name" value="PHM/PNGase F"/>
    <property type="match status" value="2"/>
</dbReference>
<dbReference type="InterPro" id="IPR028460">
    <property type="entry name" value="Tbh/DBH"/>
</dbReference>
<evidence type="ECO:0000256" key="5">
    <source>
        <dbReference type="ARBA" id="ARBA00022989"/>
    </source>
</evidence>
<dbReference type="EMBL" id="OA891340">
    <property type="protein sequence ID" value="CAD7284699.1"/>
    <property type="molecule type" value="Genomic_DNA"/>
</dbReference>
<dbReference type="OrthoDB" id="129121at2759"/>
<dbReference type="InterPro" id="IPR014784">
    <property type="entry name" value="Cu2_ascorb_mOase-like_C"/>
</dbReference>
<reference evidence="11" key="1">
    <citation type="submission" date="2020-11" db="EMBL/GenBank/DDBJ databases">
        <authorList>
            <person name="Tran Van P."/>
        </authorList>
    </citation>
    <scope>NUCLEOTIDE SEQUENCE</scope>
</reference>
<feature type="non-terminal residue" evidence="11">
    <location>
        <position position="1"/>
    </location>
</feature>
<dbReference type="GO" id="GO:0005507">
    <property type="term" value="F:copper ion binding"/>
    <property type="evidence" value="ECO:0007669"/>
    <property type="project" value="InterPro"/>
</dbReference>
<evidence type="ECO:0000259" key="9">
    <source>
        <dbReference type="Pfam" id="PF01082"/>
    </source>
</evidence>
<keyword evidence="6" id="KW-0472">Membrane</keyword>
<sequence>VGAPSCVTCVELHHQDGTTHLVFAQGEGPILRLTGVNATAARHGMKRVQLLKNLPNKSPVAAKMSAFRNAKETNITINRYHIEAVETTNLWKIFKLPSEFSKKHHMIQYNPVIQEGNEEFVHHMEYNQKIPDYLGPCAADDRPPEINVCRKVVAAWALGAEHFVYPEDVGLEIRGEDFNSFLMLEVYYNNPDLLSSEFLLCLLTPDFVVSSEMQLHYNSNIRRFDAGILEVGLEYTPKTGLPHGMRDVFVRGHCIAECTAIGLPKDGVTIFASQLHTHFTGVRVWTTHSRNGVQLPDINRDNHYPTHYQEIRFLKHPVHVSPVSRRLILSILRRRNGDCVCQDRTISRQNITLGGFAISDEMCVNYMHYYPKSNLEVCKSSIDSDVLDECFAYMT</sequence>
<dbReference type="Pfam" id="PF03712">
    <property type="entry name" value="Cu2_monoox_C"/>
    <property type="match status" value="1"/>
</dbReference>
<evidence type="ECO:0000256" key="6">
    <source>
        <dbReference type="ARBA" id="ARBA00023136"/>
    </source>
</evidence>
<dbReference type="GO" id="GO:0030667">
    <property type="term" value="C:secretory granule membrane"/>
    <property type="evidence" value="ECO:0007669"/>
    <property type="project" value="TreeGrafter"/>
</dbReference>
<comment type="subcellular location">
    <subcellularLocation>
        <location evidence="2">Membrane</location>
    </subcellularLocation>
</comment>
<comment type="cofactor">
    <cofactor evidence="1">
        <name>Cu(2+)</name>
        <dbReference type="ChEBI" id="CHEBI:29036"/>
    </cofactor>
</comment>
<accession>A0A7R9GKP9</accession>
<evidence type="ECO:0000256" key="8">
    <source>
        <dbReference type="ARBA" id="ARBA00023180"/>
    </source>
</evidence>
<dbReference type="EMBL" id="CAJPEX010009303">
    <property type="protein sequence ID" value="CAG0924851.1"/>
    <property type="molecule type" value="Genomic_DNA"/>
</dbReference>
<dbReference type="AlphaFoldDB" id="A0A7R9GKP9"/>
<dbReference type="PRINTS" id="PR00767">
    <property type="entry name" value="DBMONOXGNASE"/>
</dbReference>
<dbReference type="InterPro" id="IPR000945">
    <property type="entry name" value="DBH-like"/>
</dbReference>
<evidence type="ECO:0000256" key="7">
    <source>
        <dbReference type="ARBA" id="ARBA00023157"/>
    </source>
</evidence>
<proteinExistence type="inferred from homology"/>
<dbReference type="Pfam" id="PF01082">
    <property type="entry name" value="Cu2_monooxygen"/>
    <property type="match status" value="1"/>
</dbReference>
<dbReference type="InterPro" id="IPR036939">
    <property type="entry name" value="Cu2_ascorb_mOase_N_sf"/>
</dbReference>
<dbReference type="GO" id="GO:0006589">
    <property type="term" value="P:octopamine biosynthetic process"/>
    <property type="evidence" value="ECO:0007669"/>
    <property type="project" value="TreeGrafter"/>
</dbReference>
<dbReference type="InterPro" id="IPR008977">
    <property type="entry name" value="PHM/PNGase_F_dom_sf"/>
</dbReference>
<evidence type="ECO:0000313" key="11">
    <source>
        <dbReference type="EMBL" id="CAD7284699.1"/>
    </source>
</evidence>
<dbReference type="FunFam" id="2.60.120.230:FF:000001">
    <property type="entry name" value="Monooxygenase, DBH-like 1"/>
    <property type="match status" value="1"/>
</dbReference>
<dbReference type="InterPro" id="IPR024548">
    <property type="entry name" value="Cu2_monoox_C"/>
</dbReference>
<protein>
    <recommendedName>
        <fullName evidence="13">Dopamine beta-hydroxylase</fullName>
    </recommendedName>
</protein>
<dbReference type="GO" id="GO:0042421">
    <property type="term" value="P:norepinephrine biosynthetic process"/>
    <property type="evidence" value="ECO:0007669"/>
    <property type="project" value="TreeGrafter"/>
</dbReference>
<name>A0A7R9GKP9_9CRUS</name>
<keyword evidence="8" id="KW-0325">Glycoprotein</keyword>
<evidence type="ECO:0000256" key="4">
    <source>
        <dbReference type="ARBA" id="ARBA00022692"/>
    </source>
</evidence>
<keyword evidence="12" id="KW-1185">Reference proteome</keyword>
<organism evidence="11">
    <name type="scientific">Notodromas monacha</name>
    <dbReference type="NCBI Taxonomy" id="399045"/>
    <lineage>
        <taxon>Eukaryota</taxon>
        <taxon>Metazoa</taxon>
        <taxon>Ecdysozoa</taxon>
        <taxon>Arthropoda</taxon>
        <taxon>Crustacea</taxon>
        <taxon>Oligostraca</taxon>
        <taxon>Ostracoda</taxon>
        <taxon>Podocopa</taxon>
        <taxon>Podocopida</taxon>
        <taxon>Cypridocopina</taxon>
        <taxon>Cypridoidea</taxon>
        <taxon>Cyprididae</taxon>
        <taxon>Notodromas</taxon>
    </lineage>
</organism>
<dbReference type="GO" id="GO:0042420">
    <property type="term" value="P:dopamine catabolic process"/>
    <property type="evidence" value="ECO:0007669"/>
    <property type="project" value="TreeGrafter"/>
</dbReference>
<dbReference type="Gene3D" id="2.60.120.230">
    <property type="match status" value="1"/>
</dbReference>
<evidence type="ECO:0008006" key="13">
    <source>
        <dbReference type="Google" id="ProtNLM"/>
    </source>
</evidence>
<gene>
    <name evidence="11" type="ORF">NMOB1V02_LOCUS12304</name>
</gene>
<feature type="non-terminal residue" evidence="11">
    <location>
        <position position="395"/>
    </location>
</feature>
<feature type="domain" description="Copper type II ascorbate-dependent monooxygenase N-terminal" evidence="9">
    <location>
        <begin position="74"/>
        <end position="193"/>
    </location>
</feature>
<keyword evidence="5" id="KW-1133">Transmembrane helix</keyword>
<dbReference type="PANTHER" id="PTHR10157">
    <property type="entry name" value="DOPAMINE BETA HYDROXYLASE RELATED"/>
    <property type="match status" value="1"/>
</dbReference>
<evidence type="ECO:0000256" key="1">
    <source>
        <dbReference type="ARBA" id="ARBA00001973"/>
    </source>
</evidence>
<dbReference type="GO" id="GO:0005615">
    <property type="term" value="C:extracellular space"/>
    <property type="evidence" value="ECO:0007669"/>
    <property type="project" value="TreeGrafter"/>
</dbReference>
<evidence type="ECO:0000256" key="3">
    <source>
        <dbReference type="ARBA" id="ARBA00010676"/>
    </source>
</evidence>
<dbReference type="GO" id="GO:0004500">
    <property type="term" value="F:dopamine beta-monooxygenase activity"/>
    <property type="evidence" value="ECO:0007669"/>
    <property type="project" value="InterPro"/>
</dbReference>
<evidence type="ECO:0000259" key="10">
    <source>
        <dbReference type="Pfam" id="PF03712"/>
    </source>
</evidence>
<dbReference type="Gene3D" id="2.60.120.310">
    <property type="entry name" value="Copper type II, ascorbate-dependent monooxygenase, N-terminal domain"/>
    <property type="match status" value="1"/>
</dbReference>
<evidence type="ECO:0000313" key="12">
    <source>
        <dbReference type="Proteomes" id="UP000678499"/>
    </source>
</evidence>
<dbReference type="Proteomes" id="UP000678499">
    <property type="component" value="Unassembled WGS sequence"/>
</dbReference>
<dbReference type="InterPro" id="IPR000323">
    <property type="entry name" value="Cu2_ascorb_mOase_N"/>
</dbReference>
<comment type="similarity">
    <text evidence="3">Belongs to the copper type II ascorbate-dependent monooxygenase family.</text>
</comment>
<keyword evidence="7" id="KW-1015">Disulfide bond</keyword>
<keyword evidence="4" id="KW-0812">Transmembrane</keyword>
<feature type="domain" description="Copper type II ascorbate-dependent monooxygenase C-terminal" evidence="10">
    <location>
        <begin position="224"/>
        <end position="389"/>
    </location>
</feature>
<evidence type="ECO:0000256" key="2">
    <source>
        <dbReference type="ARBA" id="ARBA00004370"/>
    </source>
</evidence>
<dbReference type="PANTHER" id="PTHR10157:SF29">
    <property type="entry name" value="DOPAMINE BETA-HYDROXYLASE"/>
    <property type="match status" value="1"/>
</dbReference>